<feature type="transmembrane region" description="Helical" evidence="2">
    <location>
        <begin position="246"/>
        <end position="263"/>
    </location>
</feature>
<name>A0A9P7AZ06_9HELO</name>
<feature type="region of interest" description="Disordered" evidence="1">
    <location>
        <begin position="1"/>
        <end position="57"/>
    </location>
</feature>
<keyword evidence="2" id="KW-1133">Transmembrane helix</keyword>
<proteinExistence type="predicted"/>
<evidence type="ECO:0008006" key="5">
    <source>
        <dbReference type="Google" id="ProtNLM"/>
    </source>
</evidence>
<dbReference type="Pfam" id="PF11204">
    <property type="entry name" value="DUF2985"/>
    <property type="match status" value="1"/>
</dbReference>
<dbReference type="InterPro" id="IPR021369">
    <property type="entry name" value="DUF2985"/>
</dbReference>
<keyword evidence="4" id="KW-1185">Reference proteome</keyword>
<feature type="compositionally biased region" description="Polar residues" evidence="1">
    <location>
        <begin position="26"/>
        <end position="39"/>
    </location>
</feature>
<organism evidence="3 4">
    <name type="scientific">Hyphodiscus hymeniophilus</name>
    <dbReference type="NCBI Taxonomy" id="353542"/>
    <lineage>
        <taxon>Eukaryota</taxon>
        <taxon>Fungi</taxon>
        <taxon>Dikarya</taxon>
        <taxon>Ascomycota</taxon>
        <taxon>Pezizomycotina</taxon>
        <taxon>Leotiomycetes</taxon>
        <taxon>Helotiales</taxon>
        <taxon>Hyphodiscaceae</taxon>
        <taxon>Hyphodiscus</taxon>
    </lineage>
</organism>
<evidence type="ECO:0000256" key="2">
    <source>
        <dbReference type="SAM" id="Phobius"/>
    </source>
</evidence>
<feature type="region of interest" description="Disordered" evidence="1">
    <location>
        <begin position="128"/>
        <end position="150"/>
    </location>
</feature>
<reference evidence="3" key="1">
    <citation type="submission" date="2019-07" db="EMBL/GenBank/DDBJ databases">
        <title>Hyphodiscus hymeniophilus genome sequencing and assembly.</title>
        <authorList>
            <person name="Kramer G."/>
            <person name="Nodwell J."/>
        </authorList>
    </citation>
    <scope>NUCLEOTIDE SEQUENCE</scope>
    <source>
        <strain evidence="3">ATCC 34498</strain>
    </source>
</reference>
<sequence>MTDSTRSPSPGEVGEAGEAGRARSSTAVSKSTNGRSRASTLAGKAQETFTQSRPPVGMFAAFGQKGSSIPTMADVQKGNFNSDGWSGPGQRRNSTAHRHTDWHVLHLHHQRKNSLAVEPKKAPIVEVEKTESRKTSGENDGIESSRVAETSSNVITPHDPALPYANGYQFPPKHTKWYSTKVFLIAFWKFFITPSGFLITIYGLNVVAWGGMLFLILCHATPAMGHPSYNDDYSGAKIWLEIDSQILTALFCVTAFGLIPWRFRDLYYLLQWRWRKNPDGLRRLAGIHRGWFRLQGSQSLNVNYHPATDGLVAGVDESSLAIPIDLSPDAPLTGERAPPTAYWKLDLVIWMMVANTLLQAILCGFMWGENRFHRPGWVTGLLISTGCIVAMVGGWYMFKEGKAVKKIEGVPVSAEDQEILRQMREKEGESV</sequence>
<dbReference type="AlphaFoldDB" id="A0A9P7AZ06"/>
<keyword evidence="2" id="KW-0472">Membrane</keyword>
<feature type="transmembrane region" description="Helical" evidence="2">
    <location>
        <begin position="347"/>
        <end position="367"/>
    </location>
</feature>
<feature type="transmembrane region" description="Helical" evidence="2">
    <location>
        <begin position="379"/>
        <end position="398"/>
    </location>
</feature>
<comment type="caution">
    <text evidence="3">The sequence shown here is derived from an EMBL/GenBank/DDBJ whole genome shotgun (WGS) entry which is preliminary data.</text>
</comment>
<gene>
    <name evidence="3" type="ORF">D0Z07_2207</name>
</gene>
<dbReference type="PANTHER" id="PTHR35872:SF1">
    <property type="entry name" value="ALPHA-L-RHAMNOSIDASE C"/>
    <property type="match status" value="1"/>
</dbReference>
<evidence type="ECO:0000313" key="4">
    <source>
        <dbReference type="Proteomes" id="UP000785200"/>
    </source>
</evidence>
<dbReference type="EMBL" id="VNKQ01000005">
    <property type="protein sequence ID" value="KAG0650712.1"/>
    <property type="molecule type" value="Genomic_DNA"/>
</dbReference>
<dbReference type="OrthoDB" id="6407410at2759"/>
<protein>
    <recommendedName>
        <fullName evidence="5">Alpha-L-rhamnosidase C</fullName>
    </recommendedName>
</protein>
<evidence type="ECO:0000256" key="1">
    <source>
        <dbReference type="SAM" id="MobiDB-lite"/>
    </source>
</evidence>
<evidence type="ECO:0000313" key="3">
    <source>
        <dbReference type="EMBL" id="KAG0650712.1"/>
    </source>
</evidence>
<feature type="compositionally biased region" description="Basic and acidic residues" evidence="1">
    <location>
        <begin position="128"/>
        <end position="137"/>
    </location>
</feature>
<dbReference type="Proteomes" id="UP000785200">
    <property type="component" value="Unassembled WGS sequence"/>
</dbReference>
<dbReference type="PANTHER" id="PTHR35872">
    <property type="entry name" value="INTEGRAL MEMBRANE PROTEIN (AFU_ORTHOLOGUE AFUA_5G07110)"/>
    <property type="match status" value="1"/>
</dbReference>
<keyword evidence="2" id="KW-0812">Transmembrane</keyword>
<accession>A0A9P7AZ06</accession>